<evidence type="ECO:0000256" key="2">
    <source>
        <dbReference type="ARBA" id="ARBA00022490"/>
    </source>
</evidence>
<dbReference type="OrthoDB" id="7306089at2"/>
<dbReference type="InterPro" id="IPR005623">
    <property type="entry name" value="Chaperone_NapD_NO3_reduct"/>
</dbReference>
<comment type="similarity">
    <text evidence="4">Belongs to the NapD family.</text>
</comment>
<dbReference type="GO" id="GO:0005737">
    <property type="term" value="C:cytoplasm"/>
    <property type="evidence" value="ECO:0007669"/>
    <property type="project" value="UniProtKB-SubCell"/>
</dbReference>
<dbReference type="PANTHER" id="PTHR38603">
    <property type="entry name" value="CHAPERONE NAPD"/>
    <property type="match status" value="1"/>
</dbReference>
<dbReference type="Gene3D" id="3.30.70.920">
    <property type="match status" value="1"/>
</dbReference>
<proteinExistence type="inferred from homology"/>
<keyword evidence="3 4" id="KW-0143">Chaperone</keyword>
<dbReference type="PANTHER" id="PTHR38603:SF1">
    <property type="entry name" value="CHAPERONE NAPD"/>
    <property type="match status" value="1"/>
</dbReference>
<comment type="subcellular location">
    <subcellularLocation>
        <location evidence="1 4">Cytoplasm</location>
    </subcellularLocation>
</comment>
<comment type="subunit">
    <text evidence="4">Interacts with the cytoplasmic NapA precursor.</text>
</comment>
<comment type="caution">
    <text evidence="5">The sequence shown here is derived from an EMBL/GenBank/DDBJ whole genome shotgun (WGS) entry which is preliminary data.</text>
</comment>
<evidence type="ECO:0000313" key="5">
    <source>
        <dbReference type="EMBL" id="OSQ49444.1"/>
    </source>
</evidence>
<reference evidence="5 6" key="1">
    <citation type="submission" date="2014-03" db="EMBL/GenBank/DDBJ databases">
        <title>The draft genome sequence of Thalassospira alkalitolerans JCM 18968.</title>
        <authorList>
            <person name="Lai Q."/>
            <person name="Shao Z."/>
        </authorList>
    </citation>
    <scope>NUCLEOTIDE SEQUENCE [LARGE SCALE GENOMIC DNA]</scope>
    <source>
        <strain evidence="5 6">JCM 18968</strain>
    </source>
</reference>
<keyword evidence="2 4" id="KW-0963">Cytoplasm</keyword>
<dbReference type="STRING" id="1293890.TALK_03525"/>
<evidence type="ECO:0000256" key="1">
    <source>
        <dbReference type="ARBA" id="ARBA00004496"/>
    </source>
</evidence>
<protein>
    <recommendedName>
        <fullName evidence="4">Chaperone NapD</fullName>
    </recommendedName>
    <alternativeName>
        <fullName evidence="4">NapA signal peptide-binding chaperone NapD</fullName>
    </alternativeName>
</protein>
<evidence type="ECO:0000256" key="3">
    <source>
        <dbReference type="ARBA" id="ARBA00023186"/>
    </source>
</evidence>
<dbReference type="RefSeq" id="WP_085615946.1">
    <property type="nucleotide sequence ID" value="NZ_CAXBPE010000007.1"/>
</dbReference>
<dbReference type="EMBL" id="JFKB01000002">
    <property type="protein sequence ID" value="OSQ49444.1"/>
    <property type="molecule type" value="Genomic_DNA"/>
</dbReference>
<evidence type="ECO:0000256" key="4">
    <source>
        <dbReference type="HAMAP-Rule" id="MF_02200"/>
    </source>
</evidence>
<accession>A0A1Y2LFC3</accession>
<evidence type="ECO:0000313" key="6">
    <source>
        <dbReference type="Proteomes" id="UP000193396"/>
    </source>
</evidence>
<dbReference type="GO" id="GO:0051224">
    <property type="term" value="P:negative regulation of protein transport"/>
    <property type="evidence" value="ECO:0007669"/>
    <property type="project" value="UniProtKB-UniRule"/>
</dbReference>
<dbReference type="Proteomes" id="UP000193396">
    <property type="component" value="Unassembled WGS sequence"/>
</dbReference>
<gene>
    <name evidence="4" type="primary">napD</name>
    <name evidence="5" type="ORF">TALK_03525</name>
</gene>
<dbReference type="Pfam" id="PF03927">
    <property type="entry name" value="NapD"/>
    <property type="match status" value="1"/>
</dbReference>
<dbReference type="GO" id="GO:0005048">
    <property type="term" value="F:signal sequence binding"/>
    <property type="evidence" value="ECO:0007669"/>
    <property type="project" value="UniProtKB-UniRule"/>
</dbReference>
<dbReference type="HAMAP" id="MF_02200">
    <property type="entry name" value="NapD"/>
    <property type="match status" value="1"/>
</dbReference>
<keyword evidence="6" id="KW-1185">Reference proteome</keyword>
<sequence>MDENIGVISSMIVQTRPEQMIEIETILASFPGIEISTNTPSGKIVVLMEAESDRQLADSMTKIGDIPGVLGVNLVFHHSENAQ</sequence>
<dbReference type="AlphaFoldDB" id="A0A1Y2LFC3"/>
<name>A0A1Y2LFC3_9PROT</name>
<organism evidence="5 6">
    <name type="scientific">Thalassospira alkalitolerans</name>
    <dbReference type="NCBI Taxonomy" id="1293890"/>
    <lineage>
        <taxon>Bacteria</taxon>
        <taxon>Pseudomonadati</taxon>
        <taxon>Pseudomonadota</taxon>
        <taxon>Alphaproteobacteria</taxon>
        <taxon>Rhodospirillales</taxon>
        <taxon>Thalassospiraceae</taxon>
        <taxon>Thalassospira</taxon>
    </lineage>
</organism>
<comment type="function">
    <text evidence="4">Chaperone for NapA, the catalytic subunit of the periplasmic nitrate reductase. It binds directly and specifically to the twin-arginine signal peptide of NapA, preventing premature interaction with the Tat translocase and premature export.</text>
</comment>